<proteinExistence type="predicted"/>
<dbReference type="AlphaFoldDB" id="A0A1I1QKG4"/>
<sequence length="459" mass="51460">MSRQRRWKGPLVFCLLALCGPWAAGAQETSEPSGAESEERQKVAATLRELVEAGDFAAALRVAREHRAEYMGDPDFDFWYALAAMEAGDPNQGIFALERVLTVHPDSRRARLELARAHFRLGDYGRARSEFRRVLETDPPRMVEQRIRAHLDAMDAREQRRGPQWAGWVEGGFGHDSNVKSGPEEFALDVGPFLVRIEDAEADGDRYASLGAGARGRIPLEEGQAVYGRAELETLRHSDLSDFDNTVLDAAGGYQWGGPRYRVRTGLEAGSYRLDGDAYQDRYGLAASGRYRSPMGWGAGAFLRLRRLEYADSNTRDSDFSLLGVTGEQSLPLAWQPRLTTSLLVGAERPRASGETARARAHRDLRGVNLGLTLRPRSNLTARLGLRALMSDYDKGETLLVPLPARDETLRSADLLVHWEPVPGWRVTPSVRYSANESNVDIYEYRRTRYEVALRYTFR</sequence>
<dbReference type="SUPFAM" id="SSF48452">
    <property type="entry name" value="TPR-like"/>
    <property type="match status" value="1"/>
</dbReference>
<reference evidence="3" key="1">
    <citation type="submission" date="2016-10" db="EMBL/GenBank/DDBJ databases">
        <authorList>
            <person name="de Groot N.N."/>
        </authorList>
    </citation>
    <scope>NUCLEOTIDE SEQUENCE [LARGE SCALE GENOMIC DNA]</scope>
    <source>
        <strain evidence="3">HL3</strain>
    </source>
</reference>
<feature type="chain" id="PRO_5011698546" evidence="2">
    <location>
        <begin position="27"/>
        <end position="459"/>
    </location>
</feature>
<name>A0A1I1QKG4_9GAMM</name>
<accession>A0A1I1QKG4</accession>
<keyword evidence="2" id="KW-0732">Signal</keyword>
<evidence type="ECO:0000256" key="1">
    <source>
        <dbReference type="PROSITE-ProRule" id="PRU00339"/>
    </source>
</evidence>
<dbReference type="InterPro" id="IPR019734">
    <property type="entry name" value="TPR_rpt"/>
</dbReference>
<dbReference type="STRING" id="1123397.SAMN05660831_01141"/>
<keyword evidence="4" id="KW-1185">Reference proteome</keyword>
<dbReference type="Proteomes" id="UP000198611">
    <property type="component" value="Unassembled WGS sequence"/>
</dbReference>
<feature type="signal peptide" evidence="2">
    <location>
        <begin position="1"/>
        <end position="26"/>
    </location>
</feature>
<feature type="repeat" description="TPR" evidence="1">
    <location>
        <begin position="108"/>
        <end position="141"/>
    </location>
</feature>
<dbReference type="EMBL" id="FOMJ01000003">
    <property type="protein sequence ID" value="SFD22487.1"/>
    <property type="molecule type" value="Genomic_DNA"/>
</dbReference>
<evidence type="ECO:0000313" key="3">
    <source>
        <dbReference type="EMBL" id="SFD22487.1"/>
    </source>
</evidence>
<dbReference type="Gene3D" id="1.25.40.10">
    <property type="entry name" value="Tetratricopeptide repeat domain"/>
    <property type="match status" value="1"/>
</dbReference>
<dbReference type="InterPro" id="IPR011990">
    <property type="entry name" value="TPR-like_helical_dom_sf"/>
</dbReference>
<evidence type="ECO:0000313" key="4">
    <source>
        <dbReference type="Proteomes" id="UP000198611"/>
    </source>
</evidence>
<evidence type="ECO:0000256" key="2">
    <source>
        <dbReference type="SAM" id="SignalP"/>
    </source>
</evidence>
<dbReference type="Pfam" id="PF13432">
    <property type="entry name" value="TPR_16"/>
    <property type="match status" value="1"/>
</dbReference>
<dbReference type="PROSITE" id="PS50005">
    <property type="entry name" value="TPR"/>
    <property type="match status" value="1"/>
</dbReference>
<gene>
    <name evidence="3" type="ORF">SAMN05660831_01141</name>
</gene>
<dbReference type="OrthoDB" id="5614121at2"/>
<dbReference type="RefSeq" id="WP_143613184.1">
    <property type="nucleotide sequence ID" value="NZ_FOMJ01000003.1"/>
</dbReference>
<keyword evidence="1" id="KW-0802">TPR repeat</keyword>
<organism evidence="3 4">
    <name type="scientific">Thiohalospira halophila DSM 15071</name>
    <dbReference type="NCBI Taxonomy" id="1123397"/>
    <lineage>
        <taxon>Bacteria</taxon>
        <taxon>Pseudomonadati</taxon>
        <taxon>Pseudomonadota</taxon>
        <taxon>Gammaproteobacteria</taxon>
        <taxon>Thiohalospirales</taxon>
        <taxon>Thiohalospiraceae</taxon>
        <taxon>Thiohalospira</taxon>
    </lineage>
</organism>
<protein>
    <submittedName>
        <fullName evidence="3">Uncharacterized protein</fullName>
    </submittedName>
</protein>